<accession>A0A846Y472</accession>
<sequence>MADEDRSPDRDEQPPPQPRYFAGEKGRTVPRSAWWVLAVACVLLLLFFIFRPSWFTHPPDDDALHVPADRHFTKTLAGLGHADGIRLDDDTPSTSFLVTLPVDSTARQTRLKLTGTTQVAEDSTVFLAVSVDGQEVFRNELPRGDHDLDEKVEVPSGAAADGRVRVRIETSGTLHSQQCASDHAAGMLIHLDPDTVLEAALDTRIHTVRDVVAAWDRQLTLVVTDQSDPWRTAAAQLGIRLTRVGYHATFSGPRPDTDAAGTVVIGPAERLGSAGWTGDPTGGPVVVGTVDDAPVLAIVAPDAAVISRFLTGPAMVTADDAATDPRTVPLAPSTGNQVGFGSLGADLAPARITDSHIWRINYSPTNLPGGRLPQAARLAFQLPASPDDLTWLLDIELNGTLIDSRRLAHTTEPIVVPLPPAGQALDNTLTLTVQRDRDLGGCDVRLTSYPIQLLDSSGLDLGEAQGGGLTDIPRELAPGFDVYLPDAGTGDVTGLLTAVVPVLTEFVAPQFDPMFRWNVPPPPDRPFVLIGQSPQVGTPARIQDGRLLAGPGAPVTDLSAFAQGTLVQCATAGAGARGLAITPVGTTTAPLPAFGSECTHVLTAGGDFVLDAAGAVGTAGAGGPR</sequence>
<dbReference type="EMBL" id="JAAXOP010000007">
    <property type="protein sequence ID" value="NKY51459.1"/>
    <property type="molecule type" value="Genomic_DNA"/>
</dbReference>
<proteinExistence type="predicted"/>
<dbReference type="Proteomes" id="UP000565711">
    <property type="component" value="Unassembled WGS sequence"/>
</dbReference>
<evidence type="ECO:0000313" key="4">
    <source>
        <dbReference type="Proteomes" id="UP000565711"/>
    </source>
</evidence>
<dbReference type="AlphaFoldDB" id="A0A846Y472"/>
<evidence type="ECO:0000256" key="2">
    <source>
        <dbReference type="SAM" id="Phobius"/>
    </source>
</evidence>
<gene>
    <name evidence="3" type="ORF">HGA08_14640</name>
</gene>
<feature type="region of interest" description="Disordered" evidence="1">
    <location>
        <begin position="1"/>
        <end position="24"/>
    </location>
</feature>
<reference evidence="3 4" key="1">
    <citation type="submission" date="2020-04" db="EMBL/GenBank/DDBJ databases">
        <title>MicrobeNet Type strains.</title>
        <authorList>
            <person name="Nicholson A.C."/>
        </authorList>
    </citation>
    <scope>NUCLEOTIDE SEQUENCE [LARGE SCALE GENOMIC DNA]</scope>
    <source>
        <strain evidence="3 4">JCM 12354</strain>
    </source>
</reference>
<feature type="compositionally biased region" description="Basic and acidic residues" evidence="1">
    <location>
        <begin position="1"/>
        <end position="13"/>
    </location>
</feature>
<evidence type="ECO:0000256" key="1">
    <source>
        <dbReference type="SAM" id="MobiDB-lite"/>
    </source>
</evidence>
<keyword evidence="2" id="KW-0472">Membrane</keyword>
<name>A0A846Y472_9NOCA</name>
<keyword evidence="4" id="KW-1185">Reference proteome</keyword>
<keyword evidence="2" id="KW-1133">Transmembrane helix</keyword>
<organism evidence="3 4">
    <name type="scientific">Nocardia vermiculata</name>
    <dbReference type="NCBI Taxonomy" id="257274"/>
    <lineage>
        <taxon>Bacteria</taxon>
        <taxon>Bacillati</taxon>
        <taxon>Actinomycetota</taxon>
        <taxon>Actinomycetes</taxon>
        <taxon>Mycobacteriales</taxon>
        <taxon>Nocardiaceae</taxon>
        <taxon>Nocardia</taxon>
    </lineage>
</organism>
<feature type="transmembrane region" description="Helical" evidence="2">
    <location>
        <begin position="33"/>
        <end position="50"/>
    </location>
</feature>
<comment type="caution">
    <text evidence="3">The sequence shown here is derived from an EMBL/GenBank/DDBJ whole genome shotgun (WGS) entry which is preliminary data.</text>
</comment>
<evidence type="ECO:0000313" key="3">
    <source>
        <dbReference type="EMBL" id="NKY51459.1"/>
    </source>
</evidence>
<keyword evidence="2" id="KW-0812">Transmembrane</keyword>
<dbReference type="RefSeq" id="WP_067881888.1">
    <property type="nucleotide sequence ID" value="NZ_JAAXOP010000007.1"/>
</dbReference>
<protein>
    <submittedName>
        <fullName evidence="3">Uncharacterized protein</fullName>
    </submittedName>
</protein>
<dbReference type="Gene3D" id="2.60.120.260">
    <property type="entry name" value="Galactose-binding domain-like"/>
    <property type="match status" value="1"/>
</dbReference>